<dbReference type="AlphaFoldDB" id="A0A645I7H5"/>
<organism evidence="1">
    <name type="scientific">bioreactor metagenome</name>
    <dbReference type="NCBI Taxonomy" id="1076179"/>
    <lineage>
        <taxon>unclassified sequences</taxon>
        <taxon>metagenomes</taxon>
        <taxon>ecological metagenomes</taxon>
    </lineage>
</organism>
<protein>
    <submittedName>
        <fullName evidence="1">Uncharacterized protein</fullName>
    </submittedName>
</protein>
<dbReference type="EMBL" id="VSSQ01108534">
    <property type="protein sequence ID" value="MPN47208.1"/>
    <property type="molecule type" value="Genomic_DNA"/>
</dbReference>
<reference evidence="1" key="1">
    <citation type="submission" date="2019-08" db="EMBL/GenBank/DDBJ databases">
        <authorList>
            <person name="Kucharzyk K."/>
            <person name="Murdoch R.W."/>
            <person name="Higgins S."/>
            <person name="Loffler F."/>
        </authorList>
    </citation>
    <scope>NUCLEOTIDE SEQUENCE</scope>
</reference>
<gene>
    <name evidence="1" type="ORF">SDC9_194809</name>
</gene>
<sequence>MHDLGALMRLPPRKRLRQADQQQVHIRVGGEKLAARGKRDAGAVVAPHAIDCQCDHE</sequence>
<evidence type="ECO:0000313" key="1">
    <source>
        <dbReference type="EMBL" id="MPN47208.1"/>
    </source>
</evidence>
<name>A0A645I7H5_9ZZZZ</name>
<proteinExistence type="predicted"/>
<comment type="caution">
    <text evidence="1">The sequence shown here is derived from an EMBL/GenBank/DDBJ whole genome shotgun (WGS) entry which is preliminary data.</text>
</comment>
<accession>A0A645I7H5</accession>